<evidence type="ECO:0000313" key="3">
    <source>
        <dbReference type="Proteomes" id="UP001221757"/>
    </source>
</evidence>
<evidence type="ECO:0000256" key="1">
    <source>
        <dbReference type="SAM" id="Coils"/>
    </source>
</evidence>
<feature type="coiled-coil region" evidence="1">
    <location>
        <begin position="89"/>
        <end position="116"/>
    </location>
</feature>
<reference evidence="2" key="1">
    <citation type="submission" date="2023-03" db="EMBL/GenBank/DDBJ databases">
        <title>Massive genome expansion in bonnet fungi (Mycena s.s.) driven by repeated elements and novel gene families across ecological guilds.</title>
        <authorList>
            <consortium name="Lawrence Berkeley National Laboratory"/>
            <person name="Harder C.B."/>
            <person name="Miyauchi S."/>
            <person name="Viragh M."/>
            <person name="Kuo A."/>
            <person name="Thoen E."/>
            <person name="Andreopoulos B."/>
            <person name="Lu D."/>
            <person name="Skrede I."/>
            <person name="Drula E."/>
            <person name="Henrissat B."/>
            <person name="Morin E."/>
            <person name="Kohler A."/>
            <person name="Barry K."/>
            <person name="LaButti K."/>
            <person name="Morin E."/>
            <person name="Salamov A."/>
            <person name="Lipzen A."/>
            <person name="Mereny Z."/>
            <person name="Hegedus B."/>
            <person name="Baldrian P."/>
            <person name="Stursova M."/>
            <person name="Weitz H."/>
            <person name="Taylor A."/>
            <person name="Grigoriev I.V."/>
            <person name="Nagy L.G."/>
            <person name="Martin F."/>
            <person name="Kauserud H."/>
        </authorList>
    </citation>
    <scope>NUCLEOTIDE SEQUENCE</scope>
    <source>
        <strain evidence="2">CBHHK067</strain>
    </source>
</reference>
<evidence type="ECO:0000313" key="2">
    <source>
        <dbReference type="EMBL" id="KAJ7688043.1"/>
    </source>
</evidence>
<organism evidence="2 3">
    <name type="scientific">Mycena rosella</name>
    <name type="common">Pink bonnet</name>
    <name type="synonym">Agaricus rosellus</name>
    <dbReference type="NCBI Taxonomy" id="1033263"/>
    <lineage>
        <taxon>Eukaryota</taxon>
        <taxon>Fungi</taxon>
        <taxon>Dikarya</taxon>
        <taxon>Basidiomycota</taxon>
        <taxon>Agaricomycotina</taxon>
        <taxon>Agaricomycetes</taxon>
        <taxon>Agaricomycetidae</taxon>
        <taxon>Agaricales</taxon>
        <taxon>Marasmiineae</taxon>
        <taxon>Mycenaceae</taxon>
        <taxon>Mycena</taxon>
    </lineage>
</organism>
<name>A0AAD7DBW5_MYCRO</name>
<dbReference type="Proteomes" id="UP001221757">
    <property type="component" value="Unassembled WGS sequence"/>
</dbReference>
<protein>
    <submittedName>
        <fullName evidence="2">Uncharacterized protein</fullName>
    </submittedName>
</protein>
<comment type="caution">
    <text evidence="2">The sequence shown here is derived from an EMBL/GenBank/DDBJ whole genome shotgun (WGS) entry which is preliminary data.</text>
</comment>
<keyword evidence="1" id="KW-0175">Coiled coil</keyword>
<dbReference type="AlphaFoldDB" id="A0AAD7DBW5"/>
<accession>A0AAD7DBW5</accession>
<gene>
    <name evidence="2" type="ORF">B0H17DRAFT_938766</name>
</gene>
<dbReference type="EMBL" id="JARKIE010000082">
    <property type="protein sequence ID" value="KAJ7688043.1"/>
    <property type="molecule type" value="Genomic_DNA"/>
</dbReference>
<proteinExistence type="predicted"/>
<keyword evidence="3" id="KW-1185">Reference proteome</keyword>
<sequence>MSLPRQCPEFCLPWNLDTFWAKYPFQIRDPHSKYYPGYHFTTMSPHFIRSDRCLSSSKSAESPGTWCATVAHDVEALRDHAKELFSYVRVEERSNQEQTLEKVAQLKEQSNDLKLETVNLRHSLASAREDAAEFKENFHYLGTHSVPGLHQMLPKALTQKWGAKKFLEMITAYLGDYTPRSYPQYDIDLAILLYELGCASAVYAMNHSIFALPSLNTLQPYRRQHRPKPSLHSRPP</sequence>